<accession>A0ABS6Y7I9</accession>
<protein>
    <submittedName>
        <fullName evidence="1">Uncharacterized protein</fullName>
    </submittedName>
</protein>
<reference evidence="1 2" key="1">
    <citation type="submission" date="2021-07" db="EMBL/GenBank/DDBJ databases">
        <title>Genomic diversity and antimicrobial resistance of Prevotella spp. isolated from chronic lung disease airways.</title>
        <authorList>
            <person name="Webb K.A."/>
            <person name="Olagoke O.S."/>
            <person name="Baird T."/>
            <person name="Neill J."/>
            <person name="Pham A."/>
            <person name="Wells T.J."/>
            <person name="Ramsay K.A."/>
            <person name="Bell S.C."/>
            <person name="Sarovich D.S."/>
            <person name="Price E.P."/>
        </authorList>
    </citation>
    <scope>NUCLEOTIDE SEQUENCE [LARGE SCALE GENOMIC DNA]</scope>
    <source>
        <strain evidence="1 2">SCHI0027.S.6</strain>
    </source>
</reference>
<dbReference type="Proteomes" id="UP000812077">
    <property type="component" value="Unassembled WGS sequence"/>
</dbReference>
<dbReference type="RefSeq" id="WP_219433931.1">
    <property type="nucleotide sequence ID" value="NZ_JAHXCP010000023.1"/>
</dbReference>
<comment type="caution">
    <text evidence="1">The sequence shown here is derived from an EMBL/GenBank/DDBJ whole genome shotgun (WGS) entry which is preliminary data.</text>
</comment>
<proteinExistence type="predicted"/>
<sequence>MNYKNLNLKQGEVALFNASSNTYYKFHNLIEACKRAVNAGRSPENGWNIVDDLGITYEDEDWAFFAQLPLPKD</sequence>
<keyword evidence="2" id="KW-1185">Reference proteome</keyword>
<name>A0ABS6Y7I9_9BACT</name>
<dbReference type="EMBL" id="JAHXCP010000023">
    <property type="protein sequence ID" value="MBW4755474.1"/>
    <property type="molecule type" value="Genomic_DNA"/>
</dbReference>
<organism evidence="1 2">
    <name type="scientific">Prevotella melaninogenica</name>
    <dbReference type="NCBI Taxonomy" id="28132"/>
    <lineage>
        <taxon>Bacteria</taxon>
        <taxon>Pseudomonadati</taxon>
        <taxon>Bacteroidota</taxon>
        <taxon>Bacteroidia</taxon>
        <taxon>Bacteroidales</taxon>
        <taxon>Prevotellaceae</taxon>
        <taxon>Prevotella</taxon>
    </lineage>
</organism>
<gene>
    <name evidence="1" type="ORF">KZO77_10630</name>
</gene>
<evidence type="ECO:0000313" key="2">
    <source>
        <dbReference type="Proteomes" id="UP000812077"/>
    </source>
</evidence>
<evidence type="ECO:0000313" key="1">
    <source>
        <dbReference type="EMBL" id="MBW4755474.1"/>
    </source>
</evidence>